<organism evidence="3 4">
    <name type="scientific">Thlaspi arvense</name>
    <name type="common">Field penny-cress</name>
    <dbReference type="NCBI Taxonomy" id="13288"/>
    <lineage>
        <taxon>Eukaryota</taxon>
        <taxon>Viridiplantae</taxon>
        <taxon>Streptophyta</taxon>
        <taxon>Embryophyta</taxon>
        <taxon>Tracheophyta</taxon>
        <taxon>Spermatophyta</taxon>
        <taxon>Magnoliopsida</taxon>
        <taxon>eudicotyledons</taxon>
        <taxon>Gunneridae</taxon>
        <taxon>Pentapetalae</taxon>
        <taxon>rosids</taxon>
        <taxon>malvids</taxon>
        <taxon>Brassicales</taxon>
        <taxon>Brassicaceae</taxon>
        <taxon>Thlaspideae</taxon>
        <taxon>Thlaspi</taxon>
    </lineage>
</organism>
<dbReference type="Pfam" id="PF12796">
    <property type="entry name" value="Ank_2"/>
    <property type="match status" value="1"/>
</dbReference>
<evidence type="ECO:0000313" key="3">
    <source>
        <dbReference type="EMBL" id="CAH2068893.1"/>
    </source>
</evidence>
<dbReference type="Proteomes" id="UP000836841">
    <property type="component" value="Unassembled WGS sequence"/>
</dbReference>
<name>A0AAU9SI23_THLAR</name>
<keyword evidence="4" id="KW-1185">Reference proteome</keyword>
<protein>
    <submittedName>
        <fullName evidence="3">Uncharacterized protein</fullName>
    </submittedName>
</protein>
<dbReference type="PANTHER" id="PTHR24186">
    <property type="entry name" value="PROTEIN PHOSPHATASE 1 REGULATORY SUBUNIT"/>
    <property type="match status" value="1"/>
</dbReference>
<keyword evidence="2" id="KW-0040">ANK repeat</keyword>
<dbReference type="SUPFAM" id="SSF48403">
    <property type="entry name" value="Ankyrin repeat"/>
    <property type="match status" value="1"/>
</dbReference>
<dbReference type="InterPro" id="IPR036770">
    <property type="entry name" value="Ankyrin_rpt-contain_sf"/>
</dbReference>
<gene>
    <name evidence="3" type="ORF">TAV2_LOCUS18417</name>
</gene>
<evidence type="ECO:0000313" key="4">
    <source>
        <dbReference type="Proteomes" id="UP000836841"/>
    </source>
</evidence>
<evidence type="ECO:0000256" key="1">
    <source>
        <dbReference type="ARBA" id="ARBA00022737"/>
    </source>
</evidence>
<evidence type="ECO:0000256" key="2">
    <source>
        <dbReference type="ARBA" id="ARBA00023043"/>
    </source>
</evidence>
<dbReference type="GO" id="GO:0005886">
    <property type="term" value="C:plasma membrane"/>
    <property type="evidence" value="ECO:0007669"/>
    <property type="project" value="TreeGrafter"/>
</dbReference>
<dbReference type="Pfam" id="PF00023">
    <property type="entry name" value="Ank"/>
    <property type="match status" value="1"/>
</dbReference>
<comment type="caution">
    <text evidence="3">The sequence shown here is derived from an EMBL/GenBank/DDBJ whole genome shotgun (WGS) entry which is preliminary data.</text>
</comment>
<sequence>MGLLEIAYKYEQSLFERHDEKDGTPLSTAASIGYLDGVRFIVQKFPNHAYDRGPLGCCPIHRAARKGHVKVIREFLRLCPDSGELLNWSCQNILHMAAESGRANVVMFILQVPHLEMLINETDQLGNTPLHLATTAACFKVVEILTRDKRVLLDLEDNKGHTVVDAAQRSSNADSPSVRQCALAQAEL</sequence>
<dbReference type="EMBL" id="CAJVSB020000859">
    <property type="protein sequence ID" value="CAH2068893.1"/>
    <property type="molecule type" value="Genomic_DNA"/>
</dbReference>
<dbReference type="PANTHER" id="PTHR24186:SF46">
    <property type="entry name" value="PROTEIN ACCELERATED CELL DEATH 6-LIKE"/>
    <property type="match status" value="1"/>
</dbReference>
<dbReference type="InterPro" id="IPR002110">
    <property type="entry name" value="Ankyrin_rpt"/>
</dbReference>
<dbReference type="AlphaFoldDB" id="A0AAU9SI23"/>
<dbReference type="Gene3D" id="1.25.40.20">
    <property type="entry name" value="Ankyrin repeat-containing domain"/>
    <property type="match status" value="1"/>
</dbReference>
<reference evidence="3 4" key="1">
    <citation type="submission" date="2022-03" db="EMBL/GenBank/DDBJ databases">
        <authorList>
            <person name="Nunn A."/>
            <person name="Chopra R."/>
            <person name="Nunn A."/>
            <person name="Contreras Garrido A."/>
        </authorList>
    </citation>
    <scope>NUCLEOTIDE SEQUENCE [LARGE SCALE GENOMIC DNA]</scope>
</reference>
<accession>A0AAU9SI23</accession>
<dbReference type="SMART" id="SM00248">
    <property type="entry name" value="ANK"/>
    <property type="match status" value="4"/>
</dbReference>
<proteinExistence type="predicted"/>
<keyword evidence="1" id="KW-0677">Repeat</keyword>